<evidence type="ECO:0000313" key="5">
    <source>
        <dbReference type="EnsemblProtists" id="EKX49227"/>
    </source>
</evidence>
<protein>
    <submittedName>
        <fullName evidence="4">Histone deacetylase HstD</fullName>
    </submittedName>
</protein>
<dbReference type="HOGENOM" id="CLU_007727_1_0_1"/>
<keyword evidence="2" id="KW-0732">Signal</keyword>
<evidence type="ECO:0000256" key="2">
    <source>
        <dbReference type="SAM" id="SignalP"/>
    </source>
</evidence>
<dbReference type="AlphaFoldDB" id="L1JLJ8"/>
<dbReference type="GO" id="GO:0004407">
    <property type="term" value="F:histone deacetylase activity"/>
    <property type="evidence" value="ECO:0007669"/>
    <property type="project" value="InterPro"/>
</dbReference>
<evidence type="ECO:0000313" key="6">
    <source>
        <dbReference type="Proteomes" id="UP000011087"/>
    </source>
</evidence>
<dbReference type="EMBL" id="JH992983">
    <property type="protein sequence ID" value="EKX49227.1"/>
    <property type="molecule type" value="Genomic_DNA"/>
</dbReference>
<keyword evidence="1" id="KW-0378">Hydrolase</keyword>
<evidence type="ECO:0000256" key="1">
    <source>
        <dbReference type="ARBA" id="ARBA00022801"/>
    </source>
</evidence>
<name>L1JLJ8_GUITC</name>
<reference evidence="4 6" key="1">
    <citation type="journal article" date="2012" name="Nature">
        <title>Algal genomes reveal evolutionary mosaicism and the fate of nucleomorphs.</title>
        <authorList>
            <consortium name="DOE Joint Genome Institute"/>
            <person name="Curtis B.A."/>
            <person name="Tanifuji G."/>
            <person name="Burki F."/>
            <person name="Gruber A."/>
            <person name="Irimia M."/>
            <person name="Maruyama S."/>
            <person name="Arias M.C."/>
            <person name="Ball S.G."/>
            <person name="Gile G.H."/>
            <person name="Hirakawa Y."/>
            <person name="Hopkins J.F."/>
            <person name="Kuo A."/>
            <person name="Rensing S.A."/>
            <person name="Schmutz J."/>
            <person name="Symeonidi A."/>
            <person name="Elias M."/>
            <person name="Eveleigh R.J."/>
            <person name="Herman E.K."/>
            <person name="Klute M.J."/>
            <person name="Nakayama T."/>
            <person name="Obornik M."/>
            <person name="Reyes-Prieto A."/>
            <person name="Armbrust E.V."/>
            <person name="Aves S.J."/>
            <person name="Beiko R.G."/>
            <person name="Coutinho P."/>
            <person name="Dacks J.B."/>
            <person name="Durnford D.G."/>
            <person name="Fast N.M."/>
            <person name="Green B.R."/>
            <person name="Grisdale C.J."/>
            <person name="Hempel F."/>
            <person name="Henrissat B."/>
            <person name="Hoppner M.P."/>
            <person name="Ishida K."/>
            <person name="Kim E."/>
            <person name="Koreny L."/>
            <person name="Kroth P.G."/>
            <person name="Liu Y."/>
            <person name="Malik S.B."/>
            <person name="Maier U.G."/>
            <person name="McRose D."/>
            <person name="Mock T."/>
            <person name="Neilson J.A."/>
            <person name="Onodera N.T."/>
            <person name="Poole A.M."/>
            <person name="Pritham E.J."/>
            <person name="Richards T.A."/>
            <person name="Rocap G."/>
            <person name="Roy S.W."/>
            <person name="Sarai C."/>
            <person name="Schaack S."/>
            <person name="Shirato S."/>
            <person name="Slamovits C.H."/>
            <person name="Spencer D.F."/>
            <person name="Suzuki S."/>
            <person name="Worden A.Z."/>
            <person name="Zauner S."/>
            <person name="Barry K."/>
            <person name="Bell C."/>
            <person name="Bharti A.K."/>
            <person name="Crow J.A."/>
            <person name="Grimwood J."/>
            <person name="Kramer R."/>
            <person name="Lindquist E."/>
            <person name="Lucas S."/>
            <person name="Salamov A."/>
            <person name="McFadden G.I."/>
            <person name="Lane C.E."/>
            <person name="Keeling P.J."/>
            <person name="Gray M.W."/>
            <person name="Grigoriev I.V."/>
            <person name="Archibald J.M."/>
        </authorList>
    </citation>
    <scope>NUCLEOTIDE SEQUENCE</scope>
    <source>
        <strain evidence="4 6">CCMP2712</strain>
    </source>
</reference>
<feature type="signal peptide" evidence="2">
    <location>
        <begin position="1"/>
        <end position="18"/>
    </location>
</feature>
<proteinExistence type="predicted"/>
<feature type="chain" id="PRO_5008771504" evidence="2">
    <location>
        <begin position="19"/>
        <end position="391"/>
    </location>
</feature>
<dbReference type="InterPro" id="IPR023801">
    <property type="entry name" value="His_deacetylse_dom"/>
</dbReference>
<dbReference type="CDD" id="cd09993">
    <property type="entry name" value="HDAC_classIV"/>
    <property type="match status" value="1"/>
</dbReference>
<gene>
    <name evidence="4" type="primary">sHstD</name>
    <name evidence="4" type="ORF">GUITHDRAFT_85865</name>
</gene>
<feature type="domain" description="Histone deacetylase" evidence="3">
    <location>
        <begin position="118"/>
        <end position="379"/>
    </location>
</feature>
<dbReference type="PRINTS" id="PR01270">
    <property type="entry name" value="HDASUPER"/>
</dbReference>
<dbReference type="InterPro" id="IPR037138">
    <property type="entry name" value="His_deacetylse_dom_sf"/>
</dbReference>
<dbReference type="PaxDb" id="55529-EKX49227"/>
<dbReference type="GO" id="GO:0040029">
    <property type="term" value="P:epigenetic regulation of gene expression"/>
    <property type="evidence" value="ECO:0007669"/>
    <property type="project" value="TreeGrafter"/>
</dbReference>
<dbReference type="STRING" id="905079.L1JLJ8"/>
<dbReference type="OrthoDB" id="424012at2759"/>
<dbReference type="GeneID" id="17305702"/>
<dbReference type="PANTHER" id="PTHR10625">
    <property type="entry name" value="HISTONE DEACETYLASE HDAC1-RELATED"/>
    <property type="match status" value="1"/>
</dbReference>
<dbReference type="Gene3D" id="3.40.800.20">
    <property type="entry name" value="Histone deacetylase domain"/>
    <property type="match status" value="1"/>
</dbReference>
<reference evidence="6" key="2">
    <citation type="submission" date="2012-11" db="EMBL/GenBank/DDBJ databases">
        <authorList>
            <person name="Kuo A."/>
            <person name="Curtis B.A."/>
            <person name="Tanifuji G."/>
            <person name="Burki F."/>
            <person name="Gruber A."/>
            <person name="Irimia M."/>
            <person name="Maruyama S."/>
            <person name="Arias M.C."/>
            <person name="Ball S.G."/>
            <person name="Gile G.H."/>
            <person name="Hirakawa Y."/>
            <person name="Hopkins J.F."/>
            <person name="Rensing S.A."/>
            <person name="Schmutz J."/>
            <person name="Symeonidi A."/>
            <person name="Elias M."/>
            <person name="Eveleigh R.J."/>
            <person name="Herman E.K."/>
            <person name="Klute M.J."/>
            <person name="Nakayama T."/>
            <person name="Obornik M."/>
            <person name="Reyes-Prieto A."/>
            <person name="Armbrust E.V."/>
            <person name="Aves S.J."/>
            <person name="Beiko R.G."/>
            <person name="Coutinho P."/>
            <person name="Dacks J.B."/>
            <person name="Durnford D.G."/>
            <person name="Fast N.M."/>
            <person name="Green B.R."/>
            <person name="Grisdale C."/>
            <person name="Hempe F."/>
            <person name="Henrissat B."/>
            <person name="Hoppner M.P."/>
            <person name="Ishida K.-I."/>
            <person name="Kim E."/>
            <person name="Koreny L."/>
            <person name="Kroth P.G."/>
            <person name="Liu Y."/>
            <person name="Malik S.-B."/>
            <person name="Maier U.G."/>
            <person name="McRose D."/>
            <person name="Mock T."/>
            <person name="Neilson J.A."/>
            <person name="Onodera N.T."/>
            <person name="Poole A.M."/>
            <person name="Pritham E.J."/>
            <person name="Richards T.A."/>
            <person name="Rocap G."/>
            <person name="Roy S.W."/>
            <person name="Sarai C."/>
            <person name="Schaack S."/>
            <person name="Shirato S."/>
            <person name="Slamovits C.H."/>
            <person name="Spencer D.F."/>
            <person name="Suzuki S."/>
            <person name="Worden A.Z."/>
            <person name="Zauner S."/>
            <person name="Barry K."/>
            <person name="Bell C."/>
            <person name="Bharti A.K."/>
            <person name="Crow J.A."/>
            <person name="Grimwood J."/>
            <person name="Kramer R."/>
            <person name="Lindquist E."/>
            <person name="Lucas S."/>
            <person name="Salamov A."/>
            <person name="McFadden G.I."/>
            <person name="Lane C.E."/>
            <person name="Keeling P.J."/>
            <person name="Gray M.W."/>
            <person name="Grigoriev I.V."/>
            <person name="Archibald J.M."/>
        </authorList>
    </citation>
    <scope>NUCLEOTIDE SEQUENCE</scope>
    <source>
        <strain evidence="6">CCMP2712</strain>
    </source>
</reference>
<reference evidence="5" key="3">
    <citation type="submission" date="2015-06" db="UniProtKB">
        <authorList>
            <consortium name="EnsemblProtists"/>
        </authorList>
    </citation>
    <scope>IDENTIFICATION</scope>
</reference>
<evidence type="ECO:0000259" key="3">
    <source>
        <dbReference type="Pfam" id="PF00850"/>
    </source>
</evidence>
<dbReference type="Pfam" id="PF00850">
    <property type="entry name" value="Hist_deacetyl"/>
    <property type="match status" value="1"/>
</dbReference>
<sequence>MLALVPTMAATMAATIEAATCSSTLFFLPCSPFSSLPYFHLSHHSLPPSSPHRPLRCFFEDGGRILGRGPWTRMFSSHAPLIKDESASSHIKEGGKNAEKQLRLFYNDIYHVELPQGHRFPMHKYRAVRERIHHANKPNIVLQPSPIARTDDIRTTHCHEYLRRFLCNMLTDKENRNIGFPWSPQGVKRTLSSVGGTVAAMHSSTGHKLAGHIAGGTHHAFRDRGEGFCVFSDIAVAANVALRDYEHIKKILIVDCDVHQGNGNAVLFQDNPFVFTFSMHCAGNFFSERQKSDLDVEIPVHCKDDDYMSLLHYWLPLAVDRSQPDLIFYQSGVDCLGGDKLGRANLTLDGVTYRDPTGAQLQSDHKIRLVVTMGGGYPRDMSPASPEFRYH</sequence>
<dbReference type="EnsemblProtists" id="EKX49227">
    <property type="protein sequence ID" value="EKX49227"/>
    <property type="gene ID" value="GUITHDRAFT_85865"/>
</dbReference>
<dbReference type="eggNOG" id="KOG1344">
    <property type="taxonomic scope" value="Eukaryota"/>
</dbReference>
<dbReference type="Proteomes" id="UP000011087">
    <property type="component" value="Unassembled WGS sequence"/>
</dbReference>
<organism evidence="4">
    <name type="scientific">Guillardia theta (strain CCMP2712)</name>
    <name type="common">Cryptophyte</name>
    <dbReference type="NCBI Taxonomy" id="905079"/>
    <lineage>
        <taxon>Eukaryota</taxon>
        <taxon>Cryptophyceae</taxon>
        <taxon>Pyrenomonadales</taxon>
        <taxon>Geminigeraceae</taxon>
        <taxon>Guillardia</taxon>
    </lineage>
</organism>
<accession>L1JLJ8</accession>
<dbReference type="KEGG" id="gtt:GUITHDRAFT_85865"/>
<dbReference type="InterPro" id="IPR023696">
    <property type="entry name" value="Ureohydrolase_dom_sf"/>
</dbReference>
<dbReference type="RefSeq" id="XP_005836207.1">
    <property type="nucleotide sequence ID" value="XM_005836150.1"/>
</dbReference>
<dbReference type="InterPro" id="IPR044150">
    <property type="entry name" value="HDAC_classIV"/>
</dbReference>
<evidence type="ECO:0000313" key="4">
    <source>
        <dbReference type="EMBL" id="EKX49227.1"/>
    </source>
</evidence>
<dbReference type="OMA" id="HHAFAGH"/>
<dbReference type="InterPro" id="IPR000286">
    <property type="entry name" value="HDACs"/>
</dbReference>
<dbReference type="PANTHER" id="PTHR10625:SF19">
    <property type="entry name" value="HISTONE DEACETYLASE 12"/>
    <property type="match status" value="1"/>
</dbReference>
<dbReference type="GO" id="GO:0016787">
    <property type="term" value="F:hydrolase activity"/>
    <property type="evidence" value="ECO:0007669"/>
    <property type="project" value="UniProtKB-KW"/>
</dbReference>
<keyword evidence="6" id="KW-1185">Reference proteome</keyword>
<dbReference type="SUPFAM" id="SSF52768">
    <property type="entry name" value="Arginase/deacetylase"/>
    <property type="match status" value="1"/>
</dbReference>